<proteinExistence type="inferred from homology"/>
<gene>
    <name evidence="5" type="ORF">HFP15_33160</name>
</gene>
<accession>A0ABX1JD58</accession>
<reference evidence="5 6" key="1">
    <citation type="submission" date="2020-04" db="EMBL/GenBank/DDBJ databases">
        <title>Novel species.</title>
        <authorList>
            <person name="Teo W.F.A."/>
            <person name="Lipun K."/>
            <person name="Srisuk N."/>
            <person name="Duangmal K."/>
        </authorList>
    </citation>
    <scope>NUCLEOTIDE SEQUENCE [LARGE SCALE GENOMIC DNA]</scope>
    <source>
        <strain evidence="5 6">K13G38</strain>
    </source>
</reference>
<evidence type="ECO:0000259" key="4">
    <source>
        <dbReference type="Pfam" id="PF17853"/>
    </source>
</evidence>
<dbReference type="Gene3D" id="1.10.10.2840">
    <property type="entry name" value="PucR C-terminal helix-turn-helix domain"/>
    <property type="match status" value="1"/>
</dbReference>
<comment type="caution">
    <text evidence="5">The sequence shown here is derived from an EMBL/GenBank/DDBJ whole genome shotgun (WGS) entry which is preliminary data.</text>
</comment>
<dbReference type="Proteomes" id="UP000715441">
    <property type="component" value="Unassembled WGS sequence"/>
</dbReference>
<evidence type="ECO:0000259" key="3">
    <source>
        <dbReference type="Pfam" id="PF14361"/>
    </source>
</evidence>
<dbReference type="PANTHER" id="PTHR33744:SF1">
    <property type="entry name" value="DNA-BINDING TRANSCRIPTIONAL ACTIVATOR ADER"/>
    <property type="match status" value="1"/>
</dbReference>
<organism evidence="5 6">
    <name type="scientific">Amycolatopsis acididurans</name>
    <dbReference type="NCBI Taxonomy" id="2724524"/>
    <lineage>
        <taxon>Bacteria</taxon>
        <taxon>Bacillati</taxon>
        <taxon>Actinomycetota</taxon>
        <taxon>Actinomycetes</taxon>
        <taxon>Pseudonocardiales</taxon>
        <taxon>Pseudonocardiaceae</taxon>
        <taxon>Amycolatopsis</taxon>
    </lineage>
</organism>
<feature type="domain" description="RsbT co-antagonist protein RsbRD N-terminal" evidence="3">
    <location>
        <begin position="29"/>
        <end position="173"/>
    </location>
</feature>
<evidence type="ECO:0000313" key="5">
    <source>
        <dbReference type="EMBL" id="NKQ57722.1"/>
    </source>
</evidence>
<evidence type="ECO:0000259" key="2">
    <source>
        <dbReference type="Pfam" id="PF13556"/>
    </source>
</evidence>
<feature type="domain" description="CdaR GGDEF-like" evidence="4">
    <location>
        <begin position="187"/>
        <end position="304"/>
    </location>
</feature>
<dbReference type="Pfam" id="PF13556">
    <property type="entry name" value="HTH_30"/>
    <property type="match status" value="1"/>
</dbReference>
<keyword evidence="6" id="KW-1185">Reference proteome</keyword>
<dbReference type="InterPro" id="IPR051448">
    <property type="entry name" value="CdaR-like_regulators"/>
</dbReference>
<protein>
    <submittedName>
        <fullName evidence="5">ABC transporter substrate-binding protein</fullName>
    </submittedName>
</protein>
<name>A0ABX1JD58_9PSEU</name>
<dbReference type="Pfam" id="PF17853">
    <property type="entry name" value="GGDEF_2"/>
    <property type="match status" value="1"/>
</dbReference>
<feature type="domain" description="PucR C-terminal helix-turn-helix" evidence="2">
    <location>
        <begin position="356"/>
        <end position="412"/>
    </location>
</feature>
<dbReference type="RefSeq" id="WP_168520868.1">
    <property type="nucleotide sequence ID" value="NZ_JAAXLS010000041.1"/>
</dbReference>
<dbReference type="Pfam" id="PF14361">
    <property type="entry name" value="RsbRD_N"/>
    <property type="match status" value="1"/>
</dbReference>
<evidence type="ECO:0000256" key="1">
    <source>
        <dbReference type="ARBA" id="ARBA00006754"/>
    </source>
</evidence>
<dbReference type="EMBL" id="JAAXLS010000041">
    <property type="protein sequence ID" value="NKQ57722.1"/>
    <property type="molecule type" value="Genomic_DNA"/>
</dbReference>
<comment type="similarity">
    <text evidence="1">Belongs to the CdaR family.</text>
</comment>
<dbReference type="PANTHER" id="PTHR33744">
    <property type="entry name" value="CARBOHYDRATE DIACID REGULATOR"/>
    <property type="match status" value="1"/>
</dbReference>
<evidence type="ECO:0000313" key="6">
    <source>
        <dbReference type="Proteomes" id="UP000715441"/>
    </source>
</evidence>
<dbReference type="InterPro" id="IPR042070">
    <property type="entry name" value="PucR_C-HTH_sf"/>
</dbReference>
<dbReference type="InterPro" id="IPR025751">
    <property type="entry name" value="RsbRD_N_dom"/>
</dbReference>
<sequence length="422" mass="46582">MRTRAAGDPEGVVAAHLTTIGATLNDDLPALVQQLYARLVEEIEELRGDERLLRLMNSTIEGNLSTVLHLLQHGIEVDRVDVPATAIEYAHRLAQNGVPVQALVRAYRLGQDSFLQRGLELLTSEVTDVRLVAATAQRLTAITFDYIDRVTEQVLAAYQDERERWLRRRNADREALVHELLRGKAVDLRTAETTLGYQLLGRRHLGLVVWAPPEERFEPGGPGLERLTHELAHRLGCALSPLFLSPDQVTVWAWFPMEGPSPTGADFRSALDALGRRIRVAVGQPGAGVEGFTRSHDQASQVQRALLVAGSAAASAADFGEVGPIALLCEDLPATRAWVIEILGRLAADDESHARLRETLRVFLLTGGSYVAAAEKLALHRNSVHYRVRKAEEERGRPIDPDRLDVEIALKACHWLGRSVLL</sequence>
<dbReference type="InterPro" id="IPR025736">
    <property type="entry name" value="PucR_C-HTH_dom"/>
</dbReference>
<dbReference type="InterPro" id="IPR041522">
    <property type="entry name" value="CdaR_GGDEF"/>
</dbReference>